<protein>
    <recommendedName>
        <fullName evidence="4">Transmembrane protein</fullName>
    </recommendedName>
</protein>
<keyword evidence="1" id="KW-0812">Transmembrane</keyword>
<reference evidence="2 3" key="1">
    <citation type="submission" date="2023-06" db="EMBL/GenBank/DDBJ databases">
        <authorList>
            <person name="Ham H."/>
            <person name="Park D.S."/>
        </authorList>
    </citation>
    <scope>NUCLEOTIDE SEQUENCE [LARGE SCALE GENOMIC DNA]</scope>
    <source>
        <strain evidence="2 3">KACC 17005</strain>
    </source>
</reference>
<evidence type="ECO:0000256" key="1">
    <source>
        <dbReference type="SAM" id="Phobius"/>
    </source>
</evidence>
<name>A0ABY9AT93_PARCI</name>
<feature type="transmembrane region" description="Helical" evidence="1">
    <location>
        <begin position="32"/>
        <end position="52"/>
    </location>
</feature>
<evidence type="ECO:0000313" key="2">
    <source>
        <dbReference type="EMBL" id="WIY50043.1"/>
    </source>
</evidence>
<sequence length="65" mass="7037">MKFSSAILSVVAVVLAGLVALSLISPPGKVRVGIYISIGVLAFLFVWLRVLAKKVPDKEDEPWDI</sequence>
<dbReference type="EMBL" id="CP127363">
    <property type="protein sequence ID" value="WIY50043.1"/>
    <property type="molecule type" value="Genomic_DNA"/>
</dbReference>
<proteinExistence type="predicted"/>
<keyword evidence="1" id="KW-1133">Transmembrane helix</keyword>
<evidence type="ECO:0008006" key="4">
    <source>
        <dbReference type="Google" id="ProtNLM"/>
    </source>
</evidence>
<organism evidence="2 3">
    <name type="scientific">Paracidovorax citrulli</name>
    <name type="common">Acidovorax citrulli</name>
    <dbReference type="NCBI Taxonomy" id="80869"/>
    <lineage>
        <taxon>Bacteria</taxon>
        <taxon>Pseudomonadati</taxon>
        <taxon>Pseudomonadota</taxon>
        <taxon>Betaproteobacteria</taxon>
        <taxon>Burkholderiales</taxon>
        <taxon>Comamonadaceae</taxon>
        <taxon>Paracidovorax</taxon>
    </lineage>
</organism>
<dbReference type="Proteomes" id="UP001242732">
    <property type="component" value="Chromosome"/>
</dbReference>
<dbReference type="RefSeq" id="WP_133246121.1">
    <property type="nucleotide sequence ID" value="NZ_CP023687.1"/>
</dbReference>
<accession>A0ABY9AT93</accession>
<evidence type="ECO:0000313" key="3">
    <source>
        <dbReference type="Proteomes" id="UP001242732"/>
    </source>
</evidence>
<keyword evidence="1" id="KW-0472">Membrane</keyword>
<gene>
    <name evidence="2" type="ORF">QRO08_05570</name>
</gene>
<keyword evidence="3" id="KW-1185">Reference proteome</keyword>
<dbReference type="GeneID" id="79791359"/>